<keyword evidence="1" id="KW-0378">Hydrolase</keyword>
<evidence type="ECO:0000313" key="2">
    <source>
        <dbReference type="Proteomes" id="UP000652763"/>
    </source>
</evidence>
<sequence length="108" mass="11475">MEDSDSDVIRLSDSDLIDLTRVLEELKSAAAAVQARAAAAFDASQRQAQARAGIPPTQLGRGIGTQIALARRDSPHRGGRHLGLGKALVHEMPHTLAALSTGVLSEWR</sequence>
<keyword evidence="1" id="KW-0540">Nuclease</keyword>
<organism evidence="1 2">
    <name type="scientific">Arthrobacter pullicola</name>
    <dbReference type="NCBI Taxonomy" id="2762224"/>
    <lineage>
        <taxon>Bacteria</taxon>
        <taxon>Bacillati</taxon>
        <taxon>Actinomycetota</taxon>
        <taxon>Actinomycetes</taxon>
        <taxon>Micrococcales</taxon>
        <taxon>Micrococcaceae</taxon>
        <taxon>Arthrobacter</taxon>
    </lineage>
</organism>
<reference evidence="1 2" key="1">
    <citation type="submission" date="2020-08" db="EMBL/GenBank/DDBJ databases">
        <title>A Genomic Blueprint of the Chicken Gut Microbiome.</title>
        <authorList>
            <person name="Gilroy R."/>
            <person name="Ravi A."/>
            <person name="Getino M."/>
            <person name="Pursley I."/>
            <person name="Horton D.L."/>
            <person name="Alikhan N.-F."/>
            <person name="Baker D."/>
            <person name="Gharbi K."/>
            <person name="Hall N."/>
            <person name="Watson M."/>
            <person name="Adriaenssens E.M."/>
            <person name="Foster-Nyarko E."/>
            <person name="Jarju S."/>
            <person name="Secka A."/>
            <person name="Antonio M."/>
            <person name="Oren A."/>
            <person name="Chaudhuri R."/>
            <person name="La Ragione R.M."/>
            <person name="Hildebrand F."/>
            <person name="Pallen M.J."/>
        </authorList>
    </citation>
    <scope>NUCLEOTIDE SEQUENCE [LARGE SCALE GENOMIC DNA]</scope>
    <source>
        <strain evidence="1 2">Sa2BUA2</strain>
    </source>
</reference>
<keyword evidence="1" id="KW-0255">Endonuclease</keyword>
<comment type="caution">
    <text evidence="1">The sequence shown here is derived from an EMBL/GenBank/DDBJ whole genome shotgun (WGS) entry which is preliminary data.</text>
</comment>
<evidence type="ECO:0000313" key="1">
    <source>
        <dbReference type="EMBL" id="MBD8043415.1"/>
    </source>
</evidence>
<name>A0ABR8YGR4_9MICC</name>
<proteinExistence type="predicted"/>
<dbReference type="EMBL" id="JACSQC010000002">
    <property type="protein sequence ID" value="MBD8043415.1"/>
    <property type="molecule type" value="Genomic_DNA"/>
</dbReference>
<accession>A0ABR8YGR4</accession>
<gene>
    <name evidence="1" type="ORF">H9638_06260</name>
</gene>
<dbReference type="GO" id="GO:0004519">
    <property type="term" value="F:endonuclease activity"/>
    <property type="evidence" value="ECO:0007669"/>
    <property type="project" value="UniProtKB-KW"/>
</dbReference>
<keyword evidence="2" id="KW-1185">Reference proteome</keyword>
<feature type="non-terminal residue" evidence="1">
    <location>
        <position position="108"/>
    </location>
</feature>
<protein>
    <submittedName>
        <fullName evidence="1">HNH endonuclease</fullName>
    </submittedName>
</protein>
<dbReference type="Proteomes" id="UP000652763">
    <property type="component" value="Unassembled WGS sequence"/>
</dbReference>